<sequence>VSAGQALLPGISLDNRFSSYKAFKSVKKYLVNSLVLMNVSQQEATKAADDVLDLKIELGL</sequence>
<name>A0AAD8BE80_BIOPF</name>
<dbReference type="EMBL" id="JASAOG010000092">
    <property type="protein sequence ID" value="KAK0052711.1"/>
    <property type="molecule type" value="Genomic_DNA"/>
</dbReference>
<dbReference type="Proteomes" id="UP001233172">
    <property type="component" value="Unassembled WGS sequence"/>
</dbReference>
<evidence type="ECO:0000313" key="2">
    <source>
        <dbReference type="Proteomes" id="UP001233172"/>
    </source>
</evidence>
<organism evidence="1 2">
    <name type="scientific">Biomphalaria pfeifferi</name>
    <name type="common">Bloodfluke planorb</name>
    <name type="synonym">Freshwater snail</name>
    <dbReference type="NCBI Taxonomy" id="112525"/>
    <lineage>
        <taxon>Eukaryota</taxon>
        <taxon>Metazoa</taxon>
        <taxon>Spiralia</taxon>
        <taxon>Lophotrochozoa</taxon>
        <taxon>Mollusca</taxon>
        <taxon>Gastropoda</taxon>
        <taxon>Heterobranchia</taxon>
        <taxon>Euthyneura</taxon>
        <taxon>Panpulmonata</taxon>
        <taxon>Hygrophila</taxon>
        <taxon>Lymnaeoidea</taxon>
        <taxon>Planorbidae</taxon>
        <taxon>Biomphalaria</taxon>
    </lineage>
</organism>
<keyword evidence="2" id="KW-1185">Reference proteome</keyword>
<comment type="caution">
    <text evidence="1">The sequence shown here is derived from an EMBL/GenBank/DDBJ whole genome shotgun (WGS) entry which is preliminary data.</text>
</comment>
<protein>
    <submittedName>
        <fullName evidence="1">Uncharacterized protein</fullName>
    </submittedName>
</protein>
<reference evidence="1" key="2">
    <citation type="submission" date="2023-04" db="EMBL/GenBank/DDBJ databases">
        <authorList>
            <person name="Bu L."/>
            <person name="Lu L."/>
            <person name="Laidemitt M.R."/>
            <person name="Zhang S.M."/>
            <person name="Mutuku M."/>
            <person name="Mkoji G."/>
            <person name="Steinauer M."/>
            <person name="Loker E.S."/>
        </authorList>
    </citation>
    <scope>NUCLEOTIDE SEQUENCE</scope>
    <source>
        <strain evidence="1">KasaAsao</strain>
        <tissue evidence="1">Whole Snail</tissue>
    </source>
</reference>
<reference evidence="1" key="1">
    <citation type="journal article" date="2023" name="PLoS Negl. Trop. Dis.">
        <title>A genome sequence for Biomphalaria pfeifferi, the major vector snail for the human-infecting parasite Schistosoma mansoni.</title>
        <authorList>
            <person name="Bu L."/>
            <person name="Lu L."/>
            <person name="Laidemitt M.R."/>
            <person name="Zhang S.M."/>
            <person name="Mutuku M."/>
            <person name="Mkoji G."/>
            <person name="Steinauer M."/>
            <person name="Loker E.S."/>
        </authorList>
    </citation>
    <scope>NUCLEOTIDE SEQUENCE</scope>
    <source>
        <strain evidence="1">KasaAsao</strain>
    </source>
</reference>
<proteinExistence type="predicted"/>
<evidence type="ECO:0000313" key="1">
    <source>
        <dbReference type="EMBL" id="KAK0052711.1"/>
    </source>
</evidence>
<feature type="non-terminal residue" evidence="1">
    <location>
        <position position="1"/>
    </location>
</feature>
<feature type="non-terminal residue" evidence="1">
    <location>
        <position position="60"/>
    </location>
</feature>
<gene>
    <name evidence="1" type="ORF">Bpfe_017827</name>
</gene>
<accession>A0AAD8BE80</accession>
<dbReference type="AlphaFoldDB" id="A0AAD8BE80"/>